<gene>
    <name evidence="2" type="ORF">HD593_010982</name>
</gene>
<sequence length="79" mass="9154">MTRWHINPETLNLDPEEDRGTTTFTDQEWNAQEWPACPVCGTTIDVSRISTPDLGDRTPKYIIGRWKCLYRCDIRGALQ</sequence>
<organism evidence="2 3">
    <name type="scientific">Nonomuraea rubra</name>
    <dbReference type="NCBI Taxonomy" id="46180"/>
    <lineage>
        <taxon>Bacteria</taxon>
        <taxon>Bacillati</taxon>
        <taxon>Actinomycetota</taxon>
        <taxon>Actinomycetes</taxon>
        <taxon>Streptosporangiales</taxon>
        <taxon>Streptosporangiaceae</taxon>
        <taxon>Nonomuraea</taxon>
    </lineage>
</organism>
<dbReference type="Proteomes" id="UP000565579">
    <property type="component" value="Unassembled WGS sequence"/>
</dbReference>
<accession>A0A7X0U5M6</accession>
<comment type="caution">
    <text evidence="2">The sequence shown here is derived from an EMBL/GenBank/DDBJ whole genome shotgun (WGS) entry which is preliminary data.</text>
</comment>
<protein>
    <submittedName>
        <fullName evidence="2">Uncharacterized protein</fullName>
    </submittedName>
</protein>
<name>A0A7X0U5M6_9ACTN</name>
<dbReference type="EMBL" id="JACHMI010000001">
    <property type="protein sequence ID" value="MBB6556187.1"/>
    <property type="molecule type" value="Genomic_DNA"/>
</dbReference>
<dbReference type="AlphaFoldDB" id="A0A7X0U5M6"/>
<evidence type="ECO:0000313" key="2">
    <source>
        <dbReference type="EMBL" id="MBB6556187.1"/>
    </source>
</evidence>
<proteinExistence type="predicted"/>
<reference evidence="2 3" key="1">
    <citation type="submission" date="2020-08" db="EMBL/GenBank/DDBJ databases">
        <title>Sequencing the genomes of 1000 actinobacteria strains.</title>
        <authorList>
            <person name="Klenk H.-P."/>
        </authorList>
    </citation>
    <scope>NUCLEOTIDE SEQUENCE [LARGE SCALE GENOMIC DNA]</scope>
    <source>
        <strain evidence="2 3">DSM 43768</strain>
    </source>
</reference>
<feature type="region of interest" description="Disordered" evidence="1">
    <location>
        <begin position="1"/>
        <end position="22"/>
    </location>
</feature>
<keyword evidence="3" id="KW-1185">Reference proteome</keyword>
<evidence type="ECO:0000256" key="1">
    <source>
        <dbReference type="SAM" id="MobiDB-lite"/>
    </source>
</evidence>
<evidence type="ECO:0000313" key="3">
    <source>
        <dbReference type="Proteomes" id="UP000565579"/>
    </source>
</evidence>
<dbReference type="RefSeq" id="WP_185110665.1">
    <property type="nucleotide sequence ID" value="NZ_BAAAXY010000153.1"/>
</dbReference>